<geneLocation type="plasmid" evidence="1">
    <name>pJEG027</name>
</geneLocation>
<evidence type="ECO:0000313" key="1">
    <source>
        <dbReference type="EMBL" id="AKB96448.1"/>
    </source>
</evidence>
<dbReference type="EMBL" id="KM400601">
    <property type="protein sequence ID" value="AKB96448.1"/>
    <property type="molecule type" value="Genomic_DNA"/>
</dbReference>
<name>A0A0G2ST16_KLEPN</name>
<accession>A0A0G2ST16</accession>
<sequence length="58" mass="6550">MNWRISSRMAISAFASAATALRTMINRLIIRFLHKWSKDTVACSYTACHHGFSSSCQL</sequence>
<dbReference type="AlphaFoldDB" id="A0A0G2ST16"/>
<proteinExistence type="predicted"/>
<protein>
    <submittedName>
        <fullName evidence="1">Uncharacterized protein</fullName>
    </submittedName>
</protein>
<organism evidence="1">
    <name type="scientific">Klebsiella pneumoniae</name>
    <dbReference type="NCBI Taxonomy" id="573"/>
    <lineage>
        <taxon>Bacteria</taxon>
        <taxon>Pseudomonadati</taxon>
        <taxon>Pseudomonadota</taxon>
        <taxon>Gammaproteobacteria</taxon>
        <taxon>Enterobacterales</taxon>
        <taxon>Enterobacteriaceae</taxon>
        <taxon>Klebsiella/Raoultella group</taxon>
        <taxon>Klebsiella</taxon>
        <taxon>Klebsiella pneumoniae complex</taxon>
    </lineage>
</organism>
<reference evidence="1" key="1">
    <citation type="journal article" date="2015" name="J. Clin. Pathol.">
        <title>The use of whole-genome sequencing for molecular epidemiology and antimicrobial surveillance: identifying the role of IncX3 plasmids and the spread of blaNDM-4-like genes in the Enterobacteriaceae.</title>
        <authorList>
            <person name="Espedido B.A."/>
            <person name="Dimitrijovski B."/>
            <person name="van Hal S.J."/>
            <person name="Jensen S.O."/>
        </authorList>
    </citation>
    <scope>NUCLEOTIDE SEQUENCE</scope>
    <source>
        <strain evidence="1">Kp0003</strain>
        <plasmid evidence="1">pJEG027</plasmid>
    </source>
</reference>
<keyword evidence="1" id="KW-0614">Plasmid</keyword>